<sequence length="250" mass="28286">MHISVVSLPLYIAQLHSTLHSCKGRNLCNSDHDLTHQGNGECIKKVIITYEPEKCQKCQMFSVNYGGQFKLCNGCWMDAIKFLKKAVANKQIPLKTVLDNIKEWKRPNSVEPNYIPMISFIKNNDGNGFASFELKVKMADSNDIYLDDLTRTNTMSSAISSPTISVNMSLSSAACSTNSHVHVSCQHNAIKQFVPYDAALHMQNRSDYSGFLQHKIWQIVFDDGNGKTHDALKRPIDTFFKYLFQNTLKI</sequence>
<reference evidence="1" key="2">
    <citation type="submission" date="2015-06" db="UniProtKB">
        <authorList>
            <consortium name="EnsemblMetazoa"/>
        </authorList>
    </citation>
    <scope>IDENTIFICATION</scope>
</reference>
<dbReference type="EMBL" id="CAEY01000064">
    <property type="status" value="NOT_ANNOTATED_CDS"/>
    <property type="molecule type" value="Genomic_DNA"/>
</dbReference>
<dbReference type="Proteomes" id="UP000015104">
    <property type="component" value="Unassembled WGS sequence"/>
</dbReference>
<accession>T1KG96</accession>
<protein>
    <submittedName>
        <fullName evidence="1">Uncharacterized protein</fullName>
    </submittedName>
</protein>
<organism evidence="1 2">
    <name type="scientific">Tetranychus urticae</name>
    <name type="common">Two-spotted spider mite</name>
    <dbReference type="NCBI Taxonomy" id="32264"/>
    <lineage>
        <taxon>Eukaryota</taxon>
        <taxon>Metazoa</taxon>
        <taxon>Ecdysozoa</taxon>
        <taxon>Arthropoda</taxon>
        <taxon>Chelicerata</taxon>
        <taxon>Arachnida</taxon>
        <taxon>Acari</taxon>
        <taxon>Acariformes</taxon>
        <taxon>Trombidiformes</taxon>
        <taxon>Prostigmata</taxon>
        <taxon>Eleutherengona</taxon>
        <taxon>Raphignathae</taxon>
        <taxon>Tetranychoidea</taxon>
        <taxon>Tetranychidae</taxon>
        <taxon>Tetranychus</taxon>
    </lineage>
</organism>
<evidence type="ECO:0000313" key="2">
    <source>
        <dbReference type="Proteomes" id="UP000015104"/>
    </source>
</evidence>
<dbReference type="HOGENOM" id="CLU_1112556_0_0_1"/>
<keyword evidence="2" id="KW-1185">Reference proteome</keyword>
<name>T1KG96_TETUR</name>
<dbReference type="AlphaFoldDB" id="T1KG96"/>
<evidence type="ECO:0000313" key="1">
    <source>
        <dbReference type="EnsemblMetazoa" id="tetur11g00020.1"/>
    </source>
</evidence>
<reference evidence="2" key="1">
    <citation type="submission" date="2011-08" db="EMBL/GenBank/DDBJ databases">
        <authorList>
            <person name="Rombauts S."/>
        </authorList>
    </citation>
    <scope>NUCLEOTIDE SEQUENCE</scope>
    <source>
        <strain evidence="2">London</strain>
    </source>
</reference>
<proteinExistence type="predicted"/>
<dbReference type="EnsemblMetazoa" id="tetur11g00020.1">
    <property type="protein sequence ID" value="tetur11g00020.1"/>
    <property type="gene ID" value="tetur11g00020"/>
</dbReference>